<feature type="signal peptide" evidence="1">
    <location>
        <begin position="1"/>
        <end position="21"/>
    </location>
</feature>
<dbReference type="GO" id="GO:0052689">
    <property type="term" value="F:carboxylic ester hydrolase activity"/>
    <property type="evidence" value="ECO:0007669"/>
    <property type="project" value="TreeGrafter"/>
</dbReference>
<reference evidence="4" key="1">
    <citation type="submission" date="2016-02" db="EMBL/GenBank/DDBJ databases">
        <authorList>
            <person name="Rodrigo-Torres Lidia"/>
            <person name="Arahal R.David."/>
        </authorList>
    </citation>
    <scope>NUCLEOTIDE SEQUENCE [LARGE SCALE GENOMIC DNA]</scope>
    <source>
        <strain evidence="4">CECT 8713</strain>
    </source>
</reference>
<dbReference type="SUPFAM" id="SSF53474">
    <property type="entry name" value="alpha/beta-Hydrolases"/>
    <property type="match status" value="1"/>
</dbReference>
<evidence type="ECO:0000313" key="4">
    <source>
        <dbReference type="Proteomes" id="UP000073601"/>
    </source>
</evidence>
<keyword evidence="1" id="KW-0732">Signal</keyword>
<dbReference type="OrthoDB" id="249225at2"/>
<accession>A0A128FJC5</accession>
<dbReference type="PANTHER" id="PTHR43265:SF1">
    <property type="entry name" value="ESTERASE ESTD"/>
    <property type="match status" value="1"/>
</dbReference>
<organism evidence="3 4">
    <name type="scientific">Grimontia marina</name>
    <dbReference type="NCBI Taxonomy" id="646534"/>
    <lineage>
        <taxon>Bacteria</taxon>
        <taxon>Pseudomonadati</taxon>
        <taxon>Pseudomonadota</taxon>
        <taxon>Gammaproteobacteria</taxon>
        <taxon>Vibrionales</taxon>
        <taxon>Vibrionaceae</taxon>
        <taxon>Grimontia</taxon>
    </lineage>
</organism>
<keyword evidence="3" id="KW-0378">Hydrolase</keyword>
<dbReference type="InterPro" id="IPR029058">
    <property type="entry name" value="AB_hydrolase_fold"/>
</dbReference>
<dbReference type="InterPro" id="IPR022742">
    <property type="entry name" value="Hydrolase_4"/>
</dbReference>
<dbReference type="Gene3D" id="3.40.50.1820">
    <property type="entry name" value="alpha/beta hydrolase"/>
    <property type="match status" value="1"/>
</dbReference>
<keyword evidence="4" id="KW-1185">Reference proteome</keyword>
<evidence type="ECO:0000313" key="3">
    <source>
        <dbReference type="EMBL" id="CZF86907.1"/>
    </source>
</evidence>
<proteinExistence type="predicted"/>
<evidence type="ECO:0000256" key="1">
    <source>
        <dbReference type="SAM" id="SignalP"/>
    </source>
</evidence>
<evidence type="ECO:0000259" key="2">
    <source>
        <dbReference type="Pfam" id="PF12146"/>
    </source>
</evidence>
<sequence length="311" mass="34471">MPIFKLIAVVLLGFFTNTVLANESTREVTISEGTIKGTHLQPESPQHDTVVLIISGSGPTDRDGNNPAMTNNSLKFLAEELSHLGISSLRYDKRGVGESATVDESELTFDTYINDAVNWVNFLRNELNYKKVIVAGHSEGSLIGMLVSQRADVDKFISIAGAGSRVDHVIREQLKQHPKTVQDESDRILKILLQGKLVEDVPDFLEPLFRLSVQPYMISWLNYDPTTEISKLEIPTLILQGTTDLQVNLKEAQKLKLASKNAHTVVINDMNHILKTAPMDKAANFGTYNDPTLPVSKELVESISSFINDTE</sequence>
<name>A0A128FJC5_9GAMM</name>
<feature type="domain" description="Serine aminopeptidase S33" evidence="2">
    <location>
        <begin position="77"/>
        <end position="162"/>
    </location>
</feature>
<protein>
    <submittedName>
        <fullName evidence="3">Alpha/beta hydrolase family protein</fullName>
    </submittedName>
</protein>
<dbReference type="PANTHER" id="PTHR43265">
    <property type="entry name" value="ESTERASE ESTD"/>
    <property type="match status" value="1"/>
</dbReference>
<feature type="chain" id="PRO_5007282518" evidence="1">
    <location>
        <begin position="22"/>
        <end position="311"/>
    </location>
</feature>
<dbReference type="Pfam" id="PF12146">
    <property type="entry name" value="Hydrolase_4"/>
    <property type="match status" value="1"/>
</dbReference>
<dbReference type="RefSeq" id="WP_062715157.1">
    <property type="nucleotide sequence ID" value="NZ_CAWRCI010000094.1"/>
</dbReference>
<dbReference type="EMBL" id="FIZY01000094">
    <property type="protein sequence ID" value="CZF86907.1"/>
    <property type="molecule type" value="Genomic_DNA"/>
</dbReference>
<gene>
    <name evidence="3" type="ORF">GMA8713_04948</name>
</gene>
<dbReference type="InterPro" id="IPR053145">
    <property type="entry name" value="AB_hydrolase_Est10"/>
</dbReference>
<dbReference type="AlphaFoldDB" id="A0A128FJC5"/>
<dbReference type="Proteomes" id="UP000073601">
    <property type="component" value="Unassembled WGS sequence"/>
</dbReference>